<evidence type="ECO:0000256" key="7">
    <source>
        <dbReference type="ARBA" id="ARBA00023136"/>
    </source>
</evidence>
<dbReference type="Pfam" id="PF01490">
    <property type="entry name" value="Aa_trans"/>
    <property type="match status" value="1"/>
</dbReference>
<comment type="subcellular location">
    <subcellularLocation>
        <location evidence="1">Membrane</location>
        <topology evidence="1">Multi-pass membrane protein</topology>
    </subcellularLocation>
</comment>
<evidence type="ECO:0000256" key="4">
    <source>
        <dbReference type="ARBA" id="ARBA00022692"/>
    </source>
</evidence>
<evidence type="ECO:0000259" key="9">
    <source>
        <dbReference type="Pfam" id="PF01490"/>
    </source>
</evidence>
<dbReference type="GO" id="GO:0015179">
    <property type="term" value="F:L-amino acid transmembrane transporter activity"/>
    <property type="evidence" value="ECO:0007669"/>
    <property type="project" value="TreeGrafter"/>
</dbReference>
<dbReference type="Proteomes" id="UP000037122">
    <property type="component" value="Unassembled WGS sequence"/>
</dbReference>
<feature type="transmembrane region" description="Helical" evidence="8">
    <location>
        <begin position="274"/>
        <end position="295"/>
    </location>
</feature>
<sequence length="594" mass="65004">MSDSDSEITGLLTDRSRRTSILDQPIGLFRGPNSLHNFASSFTRAQSFAAHKIDAQILKKRSFFAGPHDDDESGYGSTDDELFDPEMMAPAQRGERLSTVLHELRGTGGFGAAGPSPYNEVFYQDDINSLLQASRSRHGSLSQQDLVPLSKQRSNAALSFASHKLTRSWATTTSYFGLKKIEDKDGNLVTVIAGQSTGPQTILNSVNCLIGVGLLALPVGLSKGGWVLAIPILLLCCGTTCWTATLISKSMDTDQTLMTYADLGYASYGSTAKLLISFIFIIDLLGSGVSLILLFSDSLYSILGNDAIGWTKTSFKLVALVVLTPFTFMPLPILSIFLLFGIMSTFSIIVLVALCGFLKDASPGSLIHVMPTNLWPRSVPDIFLSIGIIMAPFGGHAIFPNLKLDMRHPHKFTKTLMTTYTITCIADSSMAIIGFLMFGKLCKNEVTSNLLDTAGYPSWVYPLISGLICLIPLAKTPLNARPIISILDEVFRLNNLKEGESLIWSYGKSLLRLLVRIGVNVAFVILAILMPEFDRIIGMLGSSICFLVCVILPCLFYLKLCKHKIRPVERLFIRFVIFFSSIIALTSTYVTIAH</sequence>
<evidence type="ECO:0000256" key="6">
    <source>
        <dbReference type="ARBA" id="ARBA00022989"/>
    </source>
</evidence>
<accession>A0A0L0P2Y6</accession>
<comment type="similarity">
    <text evidence="2">Belongs to the amino acid/polyamine transporter 2 family.</text>
</comment>
<evidence type="ECO:0000256" key="2">
    <source>
        <dbReference type="ARBA" id="ARBA00008066"/>
    </source>
</evidence>
<reference evidence="11" key="1">
    <citation type="journal article" date="2015" name="BMC Genomics">
        <title>Draft genome of a commonly misdiagnosed multidrug resistant pathogen Candida auris.</title>
        <authorList>
            <person name="Chatterjee S."/>
            <person name="Alampalli S.V."/>
            <person name="Nageshan R.K."/>
            <person name="Chettiar S.T."/>
            <person name="Joshi S."/>
            <person name="Tatu U.S."/>
        </authorList>
    </citation>
    <scope>NUCLEOTIDE SEQUENCE [LARGE SCALE GENOMIC DNA]</scope>
    <source>
        <strain evidence="11">6684</strain>
    </source>
</reference>
<keyword evidence="3" id="KW-0813">Transport</keyword>
<evidence type="ECO:0000313" key="10">
    <source>
        <dbReference type="EMBL" id="KNE00659.1"/>
    </source>
</evidence>
<feature type="transmembrane region" description="Helical" evidence="8">
    <location>
        <begin position="536"/>
        <end position="559"/>
    </location>
</feature>
<feature type="transmembrane region" description="Helical" evidence="8">
    <location>
        <begin position="379"/>
        <end position="399"/>
    </location>
</feature>
<feature type="transmembrane region" description="Helical" evidence="8">
    <location>
        <begin position="420"/>
        <end position="439"/>
    </location>
</feature>
<dbReference type="InterPro" id="IPR013057">
    <property type="entry name" value="AA_transpt_TM"/>
</dbReference>
<dbReference type="GO" id="GO:0005774">
    <property type="term" value="C:vacuolar membrane"/>
    <property type="evidence" value="ECO:0007669"/>
    <property type="project" value="TreeGrafter"/>
</dbReference>
<dbReference type="AlphaFoldDB" id="A0A0L0P2Y6"/>
<name>A0A0L0P2Y6_CANAR</name>
<evidence type="ECO:0000256" key="1">
    <source>
        <dbReference type="ARBA" id="ARBA00004141"/>
    </source>
</evidence>
<keyword evidence="6 8" id="KW-1133">Transmembrane helix</keyword>
<dbReference type="VEuPathDB" id="FungiDB:CJJ07_001139"/>
<feature type="transmembrane region" description="Helical" evidence="8">
    <location>
        <begin position="307"/>
        <end position="329"/>
    </location>
</feature>
<dbReference type="VEuPathDB" id="FungiDB:CJI96_0000776"/>
<evidence type="ECO:0000256" key="5">
    <source>
        <dbReference type="ARBA" id="ARBA00022970"/>
    </source>
</evidence>
<dbReference type="VEuPathDB" id="FungiDB:QG37_02188"/>
<feature type="transmembrane region" description="Helical" evidence="8">
    <location>
        <begin position="226"/>
        <end position="248"/>
    </location>
</feature>
<feature type="transmembrane region" description="Helical" evidence="8">
    <location>
        <begin position="459"/>
        <end position="478"/>
    </location>
</feature>
<comment type="caution">
    <text evidence="10">The sequence shown here is derived from an EMBL/GenBank/DDBJ whole genome shotgun (WGS) entry which is preliminary data.</text>
</comment>
<feature type="transmembrane region" description="Helical" evidence="8">
    <location>
        <begin position="571"/>
        <end position="592"/>
    </location>
</feature>
<gene>
    <name evidence="10" type="ORF">QG37_02188</name>
</gene>
<protein>
    <recommendedName>
        <fullName evidence="9">Amino acid transporter transmembrane domain-containing protein</fullName>
    </recommendedName>
</protein>
<evidence type="ECO:0000313" key="11">
    <source>
        <dbReference type="Proteomes" id="UP000037122"/>
    </source>
</evidence>
<keyword evidence="5" id="KW-0029">Amino-acid transport</keyword>
<keyword evidence="7 8" id="KW-0472">Membrane</keyword>
<feature type="transmembrane region" description="Helical" evidence="8">
    <location>
        <begin position="336"/>
        <end position="359"/>
    </location>
</feature>
<dbReference type="EMBL" id="LGST01000017">
    <property type="protein sequence ID" value="KNE00659.1"/>
    <property type="molecule type" value="Genomic_DNA"/>
</dbReference>
<evidence type="ECO:0000256" key="8">
    <source>
        <dbReference type="SAM" id="Phobius"/>
    </source>
</evidence>
<feature type="domain" description="Amino acid transporter transmembrane" evidence="9">
    <location>
        <begin position="196"/>
        <end position="592"/>
    </location>
</feature>
<dbReference type="VEuPathDB" id="FungiDB:B9J08_002942"/>
<feature type="transmembrane region" description="Helical" evidence="8">
    <location>
        <begin position="202"/>
        <end position="220"/>
    </location>
</feature>
<dbReference type="PANTHER" id="PTHR22950:SF692">
    <property type="entry name" value="TRANSMEMBRANE AMINO ACID TRANSPORTER FAMILY PROTEIN"/>
    <property type="match status" value="1"/>
</dbReference>
<dbReference type="Gene3D" id="1.20.1740.10">
    <property type="entry name" value="Amino acid/polyamine transporter I"/>
    <property type="match status" value="1"/>
</dbReference>
<evidence type="ECO:0000256" key="3">
    <source>
        <dbReference type="ARBA" id="ARBA00022448"/>
    </source>
</evidence>
<dbReference type="VEuPathDB" id="FungiDB:CJI97_003015"/>
<feature type="transmembrane region" description="Helical" evidence="8">
    <location>
        <begin position="513"/>
        <end position="530"/>
    </location>
</feature>
<dbReference type="PANTHER" id="PTHR22950">
    <property type="entry name" value="AMINO ACID TRANSPORTER"/>
    <property type="match status" value="1"/>
</dbReference>
<keyword evidence="4 8" id="KW-0812">Transmembrane</keyword>
<proteinExistence type="inferred from homology"/>
<organism evidence="10 11">
    <name type="scientific">Candidozyma auris</name>
    <name type="common">Yeast</name>
    <name type="synonym">Candida auris</name>
    <dbReference type="NCBI Taxonomy" id="498019"/>
    <lineage>
        <taxon>Eukaryota</taxon>
        <taxon>Fungi</taxon>
        <taxon>Dikarya</taxon>
        <taxon>Ascomycota</taxon>
        <taxon>Saccharomycotina</taxon>
        <taxon>Pichiomycetes</taxon>
        <taxon>Metschnikowiaceae</taxon>
        <taxon>Candidozyma</taxon>
    </lineage>
</organism>
<dbReference type="VEuPathDB" id="FungiDB:CJJ09_001159"/>